<keyword evidence="2" id="KW-1185">Reference proteome</keyword>
<organism evidence="1 2">
    <name type="scientific">Chaenocephalus aceratus</name>
    <name type="common">Blackfin icefish</name>
    <name type="synonym">Chaenichthys aceratus</name>
    <dbReference type="NCBI Taxonomy" id="36190"/>
    <lineage>
        <taxon>Eukaryota</taxon>
        <taxon>Metazoa</taxon>
        <taxon>Chordata</taxon>
        <taxon>Craniata</taxon>
        <taxon>Vertebrata</taxon>
        <taxon>Euteleostomi</taxon>
        <taxon>Actinopterygii</taxon>
        <taxon>Neopterygii</taxon>
        <taxon>Teleostei</taxon>
        <taxon>Neoteleostei</taxon>
        <taxon>Acanthomorphata</taxon>
        <taxon>Eupercaria</taxon>
        <taxon>Perciformes</taxon>
        <taxon>Notothenioidei</taxon>
        <taxon>Channichthyidae</taxon>
        <taxon>Chaenocephalus</taxon>
    </lineage>
</organism>
<evidence type="ECO:0000313" key="1">
    <source>
        <dbReference type="EMBL" id="KAI4806334.1"/>
    </source>
</evidence>
<comment type="caution">
    <text evidence="1">The sequence shown here is derived from an EMBL/GenBank/DDBJ whole genome shotgun (WGS) entry which is preliminary data.</text>
</comment>
<proteinExistence type="predicted"/>
<evidence type="ECO:0000313" key="2">
    <source>
        <dbReference type="Proteomes" id="UP001057452"/>
    </source>
</evidence>
<reference evidence="1" key="1">
    <citation type="submission" date="2022-05" db="EMBL/GenBank/DDBJ databases">
        <title>Chromosome-level genome of Chaenocephalus aceratus.</title>
        <authorList>
            <person name="Park H."/>
        </authorList>
    </citation>
    <scope>NUCLEOTIDE SEQUENCE</scope>
    <source>
        <strain evidence="1">KU_202001</strain>
    </source>
</reference>
<protein>
    <submittedName>
        <fullName evidence="1">Uncharacterized protein</fullName>
    </submittedName>
</protein>
<gene>
    <name evidence="1" type="ORF">KUCAC02_017163</name>
</gene>
<name>A0ACB9W1T3_CHAAC</name>
<accession>A0ACB9W1T3</accession>
<dbReference type="Proteomes" id="UP001057452">
    <property type="component" value="Chromosome 20"/>
</dbReference>
<dbReference type="EMBL" id="CM043804">
    <property type="protein sequence ID" value="KAI4806334.1"/>
    <property type="molecule type" value="Genomic_DNA"/>
</dbReference>
<sequence>MDICTPEHDAEIVQPTDLSNNAPELILKPTSTISDNALPPSKDPTVPSSAGLQDETRGKPPVVNFKWRPLKGPSAPQNVAVAPVSVVHVQEVQNASAPGVKMEIKSQSRVRPGSLFDEVRKTARLNQRPRNEESSSEERSPSAGTTRSPKKSRGWSRSRSRSRRRRRRGRSRSRSTSYRRSHSRTYSRSRSRSRSRHRRRRSRSDSYDSYSSRSRSASRRRGRRRSRSHRSSERRSRSSRSSSRSSSSSRYS</sequence>